<gene>
    <name evidence="3" type="ORF">BKD30_04215</name>
</gene>
<sequence>MAQGSERQRSEPDGFERHRSARHRFIDAVPMPVDRSTSPPSTGSCSTASSGWVPRGSAAAGVFAVTDSDLLQAEIERVASAARCPVTLVRSVLDPALGGASVVLLGSDVALATLAVAGSTGGTVGDRPTKPWRGTTIIVGLAGEGTALWDAAGRWGADRVAVVPEAAAWLVDVLDDGLGTPPDRDRDRDATERTGAVVGVVGACGGVGATSVCVAVAEAARRARIGCLLVDADPLGHGLDVILAAGEPGVRWTELSEAAGRIPGDQLSEAVPRPHGIPLLGGGVTGVPVRVLGAVAAAAREAFSLAVVDIGRDRHSVQEWSGLVDRMVVVLPGHGQARLPVGCEGLDPEGLLAVVAGSPPDGLDAEAIAATVGALHYLPWRALPSVGRRLGAGLAPTDLSGRRCSAPDAILHFAQGGTPR</sequence>
<keyword evidence="4" id="KW-1185">Reference proteome</keyword>
<proteinExistence type="predicted"/>
<organism evidence="3 4">
    <name type="scientific">Tersicoccus phoenicis</name>
    <dbReference type="NCBI Taxonomy" id="554083"/>
    <lineage>
        <taxon>Bacteria</taxon>
        <taxon>Bacillati</taxon>
        <taxon>Actinomycetota</taxon>
        <taxon>Actinomycetes</taxon>
        <taxon>Micrococcales</taxon>
        <taxon>Micrococcaceae</taxon>
        <taxon>Tersicoccus</taxon>
    </lineage>
</organism>
<evidence type="ECO:0000259" key="2">
    <source>
        <dbReference type="Pfam" id="PF26563"/>
    </source>
</evidence>
<dbReference type="STRING" id="554083.BKD30_04215"/>
<protein>
    <recommendedName>
        <fullName evidence="2">Rv3660c-like CheY-like N-terminal domain-containing protein</fullName>
    </recommendedName>
</protein>
<dbReference type="InterPro" id="IPR027417">
    <property type="entry name" value="P-loop_NTPase"/>
</dbReference>
<dbReference type="NCBIfam" id="TIGR03815">
    <property type="entry name" value="CpaE_hom_Actino"/>
    <property type="match status" value="1"/>
</dbReference>
<dbReference type="EMBL" id="MRDE01000018">
    <property type="protein sequence ID" value="OMH26960.1"/>
    <property type="molecule type" value="Genomic_DNA"/>
</dbReference>
<feature type="region of interest" description="Disordered" evidence="1">
    <location>
        <begin position="1"/>
        <end position="50"/>
    </location>
</feature>
<dbReference type="Proteomes" id="UP000187085">
    <property type="component" value="Unassembled WGS sequence"/>
</dbReference>
<evidence type="ECO:0000313" key="3">
    <source>
        <dbReference type="EMBL" id="OMH26960.1"/>
    </source>
</evidence>
<name>A0A1R1LHG8_9MICC</name>
<dbReference type="Gene3D" id="3.40.50.300">
    <property type="entry name" value="P-loop containing nucleotide triphosphate hydrolases"/>
    <property type="match status" value="1"/>
</dbReference>
<comment type="caution">
    <text evidence="3">The sequence shown here is derived from an EMBL/GenBank/DDBJ whole genome shotgun (WGS) entry which is preliminary data.</text>
</comment>
<dbReference type="InterPro" id="IPR022521">
    <property type="entry name" value="Rv3660c"/>
</dbReference>
<dbReference type="AlphaFoldDB" id="A0A1R1LHG8"/>
<reference evidence="3 4" key="1">
    <citation type="submission" date="2016-12" db="EMBL/GenBank/DDBJ databases">
        <title>Draft genome of Tersicoccus phoenicis 1P05MA.</title>
        <authorList>
            <person name="Nakajima Y."/>
            <person name="Yoshizawa S."/>
            <person name="Nakamura K."/>
            <person name="Ogura Y."/>
            <person name="Hayashi T."/>
            <person name="Kogure K."/>
        </authorList>
    </citation>
    <scope>NUCLEOTIDE SEQUENCE [LARGE SCALE GENOMIC DNA]</scope>
    <source>
        <strain evidence="3 4">1p05MA</strain>
    </source>
</reference>
<dbReference type="SUPFAM" id="SSF52540">
    <property type="entry name" value="P-loop containing nucleoside triphosphate hydrolases"/>
    <property type="match status" value="1"/>
</dbReference>
<feature type="compositionally biased region" description="Low complexity" evidence="1">
    <location>
        <begin position="36"/>
        <end position="50"/>
    </location>
</feature>
<accession>A0A1R1LHG8</accession>
<feature type="domain" description="Rv3660c-like CheY-like N-terminal" evidence="2">
    <location>
        <begin position="66"/>
        <end position="178"/>
    </location>
</feature>
<dbReference type="Pfam" id="PF26563">
    <property type="entry name" value="Rv3660c_N"/>
    <property type="match status" value="1"/>
</dbReference>
<evidence type="ECO:0000256" key="1">
    <source>
        <dbReference type="SAM" id="MobiDB-lite"/>
    </source>
</evidence>
<dbReference type="InterPro" id="IPR059050">
    <property type="entry name" value="Rv3660c_N"/>
</dbReference>
<feature type="compositionally biased region" description="Basic and acidic residues" evidence="1">
    <location>
        <begin position="1"/>
        <end position="18"/>
    </location>
</feature>
<evidence type="ECO:0000313" key="4">
    <source>
        <dbReference type="Proteomes" id="UP000187085"/>
    </source>
</evidence>